<comment type="caution">
    <text evidence="1">The sequence shown here is derived from an EMBL/GenBank/DDBJ whole genome shotgun (WGS) entry which is preliminary data.</text>
</comment>
<dbReference type="AlphaFoldDB" id="A0A2N5U030"/>
<dbReference type="Proteomes" id="UP000235388">
    <property type="component" value="Unassembled WGS sequence"/>
</dbReference>
<gene>
    <name evidence="1" type="ORF">PCANC_21471</name>
</gene>
<name>A0A2N5U030_9BASI</name>
<evidence type="ECO:0000313" key="2">
    <source>
        <dbReference type="Proteomes" id="UP000235388"/>
    </source>
</evidence>
<accession>A0A2N5U030</accession>
<keyword evidence="2" id="KW-1185">Reference proteome</keyword>
<sequence length="72" mass="8117">MIGHGTLFFQLCSAVSTSSPSFELKTNIPTRDVAVEVNSSIYLKELRALRFASYRPCLTPFKCSPKSRLYLE</sequence>
<protein>
    <submittedName>
        <fullName evidence="1">Uncharacterized protein</fullName>
    </submittedName>
</protein>
<evidence type="ECO:0000313" key="1">
    <source>
        <dbReference type="EMBL" id="PLW31109.1"/>
    </source>
</evidence>
<proteinExistence type="predicted"/>
<dbReference type="EMBL" id="PGCJ01000357">
    <property type="protein sequence ID" value="PLW31109.1"/>
    <property type="molecule type" value="Genomic_DNA"/>
</dbReference>
<reference evidence="1 2" key="1">
    <citation type="submission" date="2017-11" db="EMBL/GenBank/DDBJ databases">
        <title>De novo assembly and phasing of dikaryotic genomes from two isolates of Puccinia coronata f. sp. avenae, the causal agent of oat crown rust.</title>
        <authorList>
            <person name="Miller M.E."/>
            <person name="Zhang Y."/>
            <person name="Omidvar V."/>
            <person name="Sperschneider J."/>
            <person name="Schwessinger B."/>
            <person name="Raley C."/>
            <person name="Palmer J.M."/>
            <person name="Garnica D."/>
            <person name="Upadhyaya N."/>
            <person name="Rathjen J."/>
            <person name="Taylor J.M."/>
            <person name="Park R.F."/>
            <person name="Dodds P.N."/>
            <person name="Hirsch C.D."/>
            <person name="Kianian S.F."/>
            <person name="Figueroa M."/>
        </authorList>
    </citation>
    <scope>NUCLEOTIDE SEQUENCE [LARGE SCALE GENOMIC DNA]</scope>
    <source>
        <strain evidence="1">12NC29</strain>
    </source>
</reference>
<organism evidence="1 2">
    <name type="scientific">Puccinia coronata f. sp. avenae</name>
    <dbReference type="NCBI Taxonomy" id="200324"/>
    <lineage>
        <taxon>Eukaryota</taxon>
        <taxon>Fungi</taxon>
        <taxon>Dikarya</taxon>
        <taxon>Basidiomycota</taxon>
        <taxon>Pucciniomycotina</taxon>
        <taxon>Pucciniomycetes</taxon>
        <taxon>Pucciniales</taxon>
        <taxon>Pucciniaceae</taxon>
        <taxon>Puccinia</taxon>
    </lineage>
</organism>